<dbReference type="Proteomes" id="UP000255334">
    <property type="component" value="Unassembled WGS sequence"/>
</dbReference>
<sequence length="306" mass="34486">MTKRLAPAAIVALKEALCAVYWYKADLRSFLQQCLSNPIVLARLNWDSYKRQIVSDLVDLLVTNQESHLGDLTRLCSEVCGISSFEHLLQLEGGVQKSERAKAAVSQLRTLLTPHQEAQKQADEIVERQKRASEKLRANVAVRQKLEDIKSRYMALVVSQNVQARGYELERIMYDLFELFDLDPKASFRNTGEQIDGAFSLDGTDYLFEAKWQQQLVNTSELDAFAGKVRRKLENTLGAFLSINGFSQDGVTLHSASGAVMLLMDGADLMAILEERIDFISLLLRKKRHAAQTGNIYLQFHQMASA</sequence>
<dbReference type="AlphaFoldDB" id="A0A370WYB0"/>
<evidence type="ECO:0000259" key="1">
    <source>
        <dbReference type="Pfam" id="PF04471"/>
    </source>
</evidence>
<dbReference type="RefSeq" id="WP_115479493.1">
    <property type="nucleotide sequence ID" value="NZ_QRBF01000008.1"/>
</dbReference>
<feature type="domain" description="Restriction endonuclease type IV Mrr" evidence="1">
    <location>
        <begin position="165"/>
        <end position="272"/>
    </location>
</feature>
<dbReference type="InterPro" id="IPR011335">
    <property type="entry name" value="Restrct_endonuc-II-like"/>
</dbReference>
<evidence type="ECO:0000313" key="2">
    <source>
        <dbReference type="EMBL" id="RDS80965.1"/>
    </source>
</evidence>
<dbReference type="GO" id="GO:0004519">
    <property type="term" value="F:endonuclease activity"/>
    <property type="evidence" value="ECO:0007669"/>
    <property type="project" value="InterPro"/>
</dbReference>
<comment type="caution">
    <text evidence="2">The sequence shown here is derived from an EMBL/GenBank/DDBJ whole genome shotgun (WGS) entry which is preliminary data.</text>
</comment>
<reference evidence="2 3" key="1">
    <citation type="submission" date="2018-07" db="EMBL/GenBank/DDBJ databases">
        <title>Dyella monticola sp. nov. and Dyella psychrodurans sp. nov. isolated from monsoon evergreen broad-leaved forest soil of Dinghu Mountain, China.</title>
        <authorList>
            <person name="Gao Z."/>
            <person name="Qiu L."/>
        </authorList>
    </citation>
    <scope>NUCLEOTIDE SEQUENCE [LARGE SCALE GENOMIC DNA]</scope>
    <source>
        <strain evidence="2 3">4MSK11</strain>
    </source>
</reference>
<dbReference type="SUPFAM" id="SSF52980">
    <property type="entry name" value="Restriction endonuclease-like"/>
    <property type="match status" value="1"/>
</dbReference>
<accession>A0A370WYB0</accession>
<dbReference type="OrthoDB" id="1395176at2"/>
<protein>
    <recommendedName>
        <fullName evidence="1">Restriction endonuclease type IV Mrr domain-containing protein</fullName>
    </recommendedName>
</protein>
<keyword evidence="3" id="KW-1185">Reference proteome</keyword>
<organism evidence="2 3">
    <name type="scientific">Dyella psychrodurans</name>
    <dbReference type="NCBI Taxonomy" id="1927960"/>
    <lineage>
        <taxon>Bacteria</taxon>
        <taxon>Pseudomonadati</taxon>
        <taxon>Pseudomonadota</taxon>
        <taxon>Gammaproteobacteria</taxon>
        <taxon>Lysobacterales</taxon>
        <taxon>Rhodanobacteraceae</taxon>
        <taxon>Dyella</taxon>
    </lineage>
</organism>
<dbReference type="GO" id="GO:0009307">
    <property type="term" value="P:DNA restriction-modification system"/>
    <property type="evidence" value="ECO:0007669"/>
    <property type="project" value="InterPro"/>
</dbReference>
<dbReference type="GO" id="GO:0003677">
    <property type="term" value="F:DNA binding"/>
    <property type="evidence" value="ECO:0007669"/>
    <property type="project" value="InterPro"/>
</dbReference>
<dbReference type="EMBL" id="QRBF01000008">
    <property type="protein sequence ID" value="RDS80965.1"/>
    <property type="molecule type" value="Genomic_DNA"/>
</dbReference>
<name>A0A370WYB0_9GAMM</name>
<dbReference type="InterPro" id="IPR007560">
    <property type="entry name" value="Restrct_endonuc_IV_Mrr"/>
</dbReference>
<dbReference type="Pfam" id="PF04471">
    <property type="entry name" value="Mrr_cat"/>
    <property type="match status" value="1"/>
</dbReference>
<proteinExistence type="predicted"/>
<evidence type="ECO:0000313" key="3">
    <source>
        <dbReference type="Proteomes" id="UP000255334"/>
    </source>
</evidence>
<gene>
    <name evidence="2" type="ORF">DWU99_18090</name>
</gene>